<dbReference type="Proteomes" id="UP000006237">
    <property type="component" value="Unassembled WGS sequence"/>
</dbReference>
<sequence length="48" mass="5116">MPSQLDTCHLLCASLDGTFAALVIRGLYKKATWNHGAIADTHVTSVST</sequence>
<protein>
    <submittedName>
        <fullName evidence="1">Uncharacterized protein</fullName>
    </submittedName>
</protein>
<evidence type="ECO:0000313" key="2">
    <source>
        <dbReference type="Proteomes" id="UP000006237"/>
    </source>
</evidence>
<evidence type="ECO:0000313" key="1">
    <source>
        <dbReference type="EMBL" id="EEI62729.1"/>
    </source>
</evidence>
<keyword evidence="2" id="KW-1185">Reference proteome</keyword>
<gene>
    <name evidence="1" type="ORF">HMPREF0293_1878</name>
</gene>
<proteinExistence type="predicted"/>
<reference evidence="1 2" key="1">
    <citation type="submission" date="2009-01" db="EMBL/GenBank/DDBJ databases">
        <authorList>
            <person name="Qin X."/>
            <person name="Bachman B."/>
            <person name="Battles P."/>
            <person name="Bell A."/>
            <person name="Bess C."/>
            <person name="Bickham C."/>
            <person name="Chaboub L."/>
            <person name="Chen D."/>
            <person name="Coyle M."/>
            <person name="Deiros D.R."/>
            <person name="Dinh H."/>
            <person name="Forbes L."/>
            <person name="Fowler G."/>
            <person name="Francisco L."/>
            <person name="Fu Q."/>
            <person name="Gubbala S."/>
            <person name="Hale W."/>
            <person name="Han Y."/>
            <person name="Hemphill L."/>
            <person name="Highlander S.K."/>
            <person name="Hirani K."/>
            <person name="Hogues M."/>
            <person name="Jackson L."/>
            <person name="Jakkamsetti A."/>
            <person name="Javaid M."/>
            <person name="Jiang H."/>
            <person name="Korchina V."/>
            <person name="Kovar C."/>
            <person name="Lara F."/>
            <person name="Lee S."/>
            <person name="Mata R."/>
            <person name="Mathew T."/>
            <person name="Moen C."/>
            <person name="Morales K."/>
            <person name="Munidasa M."/>
            <person name="Nazareth L."/>
            <person name="Ngo R."/>
            <person name="Nguyen L."/>
            <person name="Okwuonu G."/>
            <person name="Ongeri F."/>
            <person name="Patil S."/>
            <person name="Petrosino J."/>
            <person name="Pham C."/>
            <person name="Pham P."/>
            <person name="Pu L.-L."/>
            <person name="Puazo M."/>
            <person name="Raj R."/>
            <person name="Reid J."/>
            <person name="Rouhana J."/>
            <person name="Saada N."/>
            <person name="Shang Y."/>
            <person name="Simmons D."/>
            <person name="Thornton R."/>
            <person name="Warren J."/>
            <person name="Weissenberger G."/>
            <person name="Zhang J."/>
            <person name="Zhang L."/>
            <person name="Zhou C."/>
            <person name="Zhu D."/>
            <person name="Muzny D."/>
            <person name="Worley K."/>
            <person name="Gibbs R."/>
        </authorList>
    </citation>
    <scope>NUCLEOTIDE SEQUENCE [LARGE SCALE GENOMIC DNA]</scope>
    <source>
        <strain evidence="1 2">ATCC 51866</strain>
    </source>
</reference>
<organism evidence="1 2">
    <name type="scientific">Corynebacterium glucuronolyticum ATCC 51866</name>
    <dbReference type="NCBI Taxonomy" id="548478"/>
    <lineage>
        <taxon>Bacteria</taxon>
        <taxon>Bacillati</taxon>
        <taxon>Actinomycetota</taxon>
        <taxon>Actinomycetes</taxon>
        <taxon>Mycobacteriales</taxon>
        <taxon>Corynebacteriaceae</taxon>
        <taxon>Corynebacterium</taxon>
    </lineage>
</organism>
<name>A0ABM9XNJ2_9CORY</name>
<dbReference type="EMBL" id="ACHF01000067">
    <property type="protein sequence ID" value="EEI62729.1"/>
    <property type="molecule type" value="Genomic_DNA"/>
</dbReference>
<comment type="caution">
    <text evidence="1">The sequence shown here is derived from an EMBL/GenBank/DDBJ whole genome shotgun (WGS) entry which is preliminary data.</text>
</comment>
<accession>A0ABM9XNJ2</accession>